<dbReference type="InterPro" id="IPR041232">
    <property type="entry name" value="NPL"/>
</dbReference>
<feature type="compositionally biased region" description="Polar residues" evidence="7">
    <location>
        <begin position="223"/>
        <end position="234"/>
    </location>
</feature>
<dbReference type="EnsemblMetazoa" id="PHUM244840-RA">
    <property type="protein sequence ID" value="PHUM244840-PA"/>
    <property type="gene ID" value="PHUM244840"/>
</dbReference>
<dbReference type="HOGENOM" id="CLU_022297_0_0_1"/>
<proteinExistence type="inferred from homology"/>
<dbReference type="Proteomes" id="UP000009046">
    <property type="component" value="Unassembled WGS sequence"/>
</dbReference>
<dbReference type="Pfam" id="PF00254">
    <property type="entry name" value="FKBP_C"/>
    <property type="match status" value="1"/>
</dbReference>
<dbReference type="InParanoid" id="E0VJG3"/>
<keyword evidence="11" id="KW-1185">Reference proteome</keyword>
<dbReference type="Pfam" id="PF17800">
    <property type="entry name" value="NPL"/>
    <property type="match status" value="1"/>
</dbReference>
<keyword evidence="3 4" id="KW-0413">Isomerase</keyword>
<evidence type="ECO:0000256" key="3">
    <source>
        <dbReference type="ARBA" id="ARBA00023235"/>
    </source>
</evidence>
<evidence type="ECO:0000256" key="7">
    <source>
        <dbReference type="SAM" id="MobiDB-lite"/>
    </source>
</evidence>
<feature type="region of interest" description="Disordered" evidence="7">
    <location>
        <begin position="151"/>
        <end position="308"/>
    </location>
</feature>
<dbReference type="CTD" id="8230792"/>
<dbReference type="OMA" id="CPPHMAY"/>
<dbReference type="GO" id="GO:0000785">
    <property type="term" value="C:chromatin"/>
    <property type="evidence" value="ECO:0007669"/>
    <property type="project" value="TreeGrafter"/>
</dbReference>
<dbReference type="eggNOG" id="KOG0552">
    <property type="taxonomic scope" value="Eukaryota"/>
</dbReference>
<dbReference type="FunCoup" id="E0VJG3">
    <property type="interactions" value="146"/>
</dbReference>
<dbReference type="GO" id="GO:0003755">
    <property type="term" value="F:peptidyl-prolyl cis-trans isomerase activity"/>
    <property type="evidence" value="ECO:0007669"/>
    <property type="project" value="UniProtKB-KW"/>
</dbReference>
<dbReference type="GeneID" id="8230792"/>
<feature type="compositionally biased region" description="Acidic residues" evidence="7">
    <location>
        <begin position="185"/>
        <end position="195"/>
    </location>
</feature>
<dbReference type="PANTHER" id="PTHR43811">
    <property type="entry name" value="FKBP-TYPE PEPTIDYL-PROLYL CIS-TRANS ISOMERASE FKPA"/>
    <property type="match status" value="1"/>
</dbReference>
<dbReference type="InterPro" id="IPR023566">
    <property type="entry name" value="PPIase_Fpr3/Fpr4-like"/>
</dbReference>
<dbReference type="STRING" id="121224.E0VJG3"/>
<feature type="domain" description="PPIase FKBP-type" evidence="8">
    <location>
        <begin position="329"/>
        <end position="417"/>
    </location>
</feature>
<protein>
    <recommendedName>
        <fullName evidence="4">FK506-binding protein</fullName>
        <ecNumber evidence="4">5.2.1.8</ecNumber>
    </recommendedName>
</protein>
<dbReference type="OrthoDB" id="1902587at2759"/>
<evidence type="ECO:0000313" key="11">
    <source>
        <dbReference type="Proteomes" id="UP000009046"/>
    </source>
</evidence>
<evidence type="ECO:0000259" key="8">
    <source>
        <dbReference type="PROSITE" id="PS50059"/>
    </source>
</evidence>
<dbReference type="EMBL" id="AAZO01002836">
    <property type="status" value="NOT_ANNOTATED_CDS"/>
    <property type="molecule type" value="Genomic_DNA"/>
</dbReference>
<keyword evidence="2 4" id="KW-0697">Rotamase</keyword>
<dbReference type="SUPFAM" id="SSF54534">
    <property type="entry name" value="FKBP-like"/>
    <property type="match status" value="1"/>
</dbReference>
<name>E0VJG3_PEDHC</name>
<evidence type="ECO:0000256" key="2">
    <source>
        <dbReference type="ARBA" id="ARBA00023110"/>
    </source>
</evidence>
<dbReference type="EC" id="5.2.1.8" evidence="4"/>
<dbReference type="PIRSF" id="PIRSF001473">
    <property type="entry name" value="FK506-bp_FPR3"/>
    <property type="match status" value="1"/>
</dbReference>
<evidence type="ECO:0000313" key="9">
    <source>
        <dbReference type="EMBL" id="EEB13519.1"/>
    </source>
</evidence>
<feature type="compositionally biased region" description="Acidic residues" evidence="7">
    <location>
        <begin position="203"/>
        <end position="215"/>
    </location>
</feature>
<accession>E0VJG3</accession>
<dbReference type="KEGG" id="phu:Phum_PHUM244840"/>
<reference evidence="9" key="2">
    <citation type="submission" date="2007-04" db="EMBL/GenBank/DDBJ databases">
        <title>The genome of the human body louse.</title>
        <authorList>
            <consortium name="The Human Body Louse Genome Consortium"/>
            <person name="Kirkness E."/>
            <person name="Walenz B."/>
            <person name="Hass B."/>
            <person name="Bruggner R."/>
            <person name="Strausberg R."/>
        </authorList>
    </citation>
    <scope>NUCLEOTIDE SEQUENCE</scope>
    <source>
        <strain evidence="9">USDA</strain>
    </source>
</reference>
<dbReference type="GO" id="GO:0005730">
    <property type="term" value="C:nucleolus"/>
    <property type="evidence" value="ECO:0007669"/>
    <property type="project" value="TreeGrafter"/>
</dbReference>
<gene>
    <name evidence="10" type="primary">8230792</name>
    <name evidence="9" type="ORF">Phum_PHUM244840</name>
</gene>
<dbReference type="PANTHER" id="PTHR43811:SF19">
    <property type="entry name" value="39 KDA FK506-BINDING NUCLEAR PROTEIN"/>
    <property type="match status" value="1"/>
</dbReference>
<dbReference type="InterPro" id="IPR046357">
    <property type="entry name" value="PPIase_dom_sf"/>
</dbReference>
<evidence type="ECO:0000256" key="1">
    <source>
        <dbReference type="ARBA" id="ARBA00000971"/>
    </source>
</evidence>
<comment type="similarity">
    <text evidence="4">Belongs to the FKBP-type PPIase family.</text>
</comment>
<dbReference type="EMBL" id="DS235222">
    <property type="protein sequence ID" value="EEB13519.1"/>
    <property type="molecule type" value="Genomic_DNA"/>
</dbReference>
<reference evidence="10" key="3">
    <citation type="submission" date="2021-02" db="UniProtKB">
        <authorList>
            <consortium name="EnsemblMetazoa"/>
        </authorList>
    </citation>
    <scope>IDENTIFICATION</scope>
    <source>
        <strain evidence="10">USDA</strain>
    </source>
</reference>
<dbReference type="Gene3D" id="2.60.120.340">
    <property type="entry name" value="Nucleoplasmin core domain"/>
    <property type="match status" value="1"/>
</dbReference>
<evidence type="ECO:0000256" key="5">
    <source>
        <dbReference type="PROSITE-ProRule" id="PRU00277"/>
    </source>
</evidence>
<feature type="coiled-coil region" evidence="6">
    <location>
        <begin position="117"/>
        <end position="151"/>
    </location>
</feature>
<dbReference type="RefSeq" id="XP_002426257.1">
    <property type="nucleotide sequence ID" value="XM_002426212.1"/>
</dbReference>
<reference evidence="9" key="1">
    <citation type="submission" date="2007-04" db="EMBL/GenBank/DDBJ databases">
        <title>Annotation of Pediculus humanus corporis strain USDA.</title>
        <authorList>
            <person name="Kirkness E."/>
            <person name="Hannick L."/>
            <person name="Hass B."/>
            <person name="Bruggner R."/>
            <person name="Lawson D."/>
            <person name="Bidwell S."/>
            <person name="Joardar V."/>
            <person name="Caler E."/>
            <person name="Walenz B."/>
            <person name="Inman J."/>
            <person name="Schobel S."/>
            <person name="Galinsky K."/>
            <person name="Amedeo P."/>
            <person name="Strausberg R."/>
        </authorList>
    </citation>
    <scope>NUCLEOTIDE SEQUENCE</scope>
    <source>
        <strain evidence="9">USDA</strain>
    </source>
</reference>
<dbReference type="VEuPathDB" id="VectorBase:PHUM244840"/>
<keyword evidence="6" id="KW-0175">Coiled coil</keyword>
<dbReference type="InterPro" id="IPR001179">
    <property type="entry name" value="PPIase_FKBP_dom"/>
</dbReference>
<evidence type="ECO:0000256" key="6">
    <source>
        <dbReference type="SAM" id="Coils"/>
    </source>
</evidence>
<feature type="compositionally biased region" description="Basic and acidic residues" evidence="7">
    <location>
        <begin position="279"/>
        <end position="308"/>
    </location>
</feature>
<organism>
    <name type="scientific">Pediculus humanus subsp. corporis</name>
    <name type="common">Body louse</name>
    <dbReference type="NCBI Taxonomy" id="121224"/>
    <lineage>
        <taxon>Eukaryota</taxon>
        <taxon>Metazoa</taxon>
        <taxon>Ecdysozoa</taxon>
        <taxon>Arthropoda</taxon>
        <taxon>Hexapoda</taxon>
        <taxon>Insecta</taxon>
        <taxon>Pterygota</taxon>
        <taxon>Neoptera</taxon>
        <taxon>Paraneoptera</taxon>
        <taxon>Psocodea</taxon>
        <taxon>Troctomorpha</taxon>
        <taxon>Phthiraptera</taxon>
        <taxon>Anoplura</taxon>
        <taxon>Pediculidae</taxon>
        <taxon>Pediculus</taxon>
    </lineage>
</organism>
<comment type="catalytic activity">
    <reaction evidence="1 4 5">
        <text>[protein]-peptidylproline (omega=180) = [protein]-peptidylproline (omega=0)</text>
        <dbReference type="Rhea" id="RHEA:16237"/>
        <dbReference type="Rhea" id="RHEA-COMP:10747"/>
        <dbReference type="Rhea" id="RHEA-COMP:10748"/>
        <dbReference type="ChEBI" id="CHEBI:83833"/>
        <dbReference type="ChEBI" id="CHEBI:83834"/>
        <dbReference type="EC" id="5.2.1.8"/>
    </reaction>
</comment>
<sequence>MQQLVFIYKTRVLTSLVLEPHKKYTQKVAQTFHISQAALDVKSTFGEPVQLVVEYENSNFILGTLSKEAKIFQIPLDLIFKVGDQVSFRVIGKGTLHLSGYHVLDDFDNMLMGQEEESDYEEEMEVEEKLKKRKKKNLNVKENKKAKLDKTNEYESDDSNENLLVKPKKKKEKNNSLSNIKDSENDGNDGSDNEDDAYKLDDQISDENDNEDEDFDNGKEKLSLTSESPKTPNGTAHKLKKNNKVPSKLNKSLESKLDNSQDMNSSNSEKKGKKQNKILNEKKSSDKKKLNDSKDDEKTPKGKNEKKVLEGGVISEEIKVGHGPLAKPGKMVNVYYVGSLQSTKKQFDSVQSGPGFKFRLGKNEVIKGWDIGLNGMKVGGVRKLTIPSHLAYGVKGSPPVIPPNSTLVFTVELKGLS</sequence>
<dbReference type="FunFam" id="3.10.50.40:FF:000006">
    <property type="entry name" value="Peptidyl-prolyl cis-trans isomerase"/>
    <property type="match status" value="1"/>
</dbReference>
<dbReference type="AlphaFoldDB" id="E0VJG3"/>
<dbReference type="Gene3D" id="3.10.50.40">
    <property type="match status" value="1"/>
</dbReference>
<evidence type="ECO:0000256" key="4">
    <source>
        <dbReference type="PIRNR" id="PIRNR001473"/>
    </source>
</evidence>
<evidence type="ECO:0000313" key="10">
    <source>
        <dbReference type="EnsemblMetazoa" id="PHUM244840-PA"/>
    </source>
</evidence>
<dbReference type="PROSITE" id="PS50059">
    <property type="entry name" value="FKBP_PPIASE"/>
    <property type="match status" value="1"/>
</dbReference>